<keyword evidence="5" id="KW-1175">Viral attachment to host cell pilus</keyword>
<proteinExistence type="inferred from homology"/>
<evidence type="ECO:0000256" key="2">
    <source>
        <dbReference type="ARBA" id="ARBA00022581"/>
    </source>
</evidence>
<keyword evidence="3" id="KW-1161">Viral attachment to host cell</keyword>
<sequence>MKIKSRFDSTGAYKVTTSASGVETVIRTRLVGGRLKVTETSTPKLLTLRNATLEERWRSPKRQTHFDKKRQWRPPTDYNSTIIVRSTAKGQIVYTSGDPRLGGLKNGDELVIDGKDFYLYDKKAKDGKGAFFAADLGSTFVIRMYKGNFGSVGGTYLPFSIPEVSTGSNRYPNVSNNMKARADTECLLKVQKGIVNYGEAIAEARKTLRHLSKTAITLAKALRYARRGKWRQVQKTLDLKKSQVKSGKSPANRWLEYQYGWTPLVADIHGTFELLQEQIRTREMIFSAVRTVQDGNYSCRTKLYYKIRDEELAFINQMGLLNPLTVAWNLVPFSFVFDWLMPVSSFLDAFTATLGAEFVSGTRSTRTVFDHYVVNKGPFPTAGDGTITGTVSGIALRRAKLSSFPTPALYVKNPLSVTHAISAVALLRSLKS</sequence>
<evidence type="ECO:0000256" key="4">
    <source>
        <dbReference type="ARBA" id="ARBA00022844"/>
    </source>
</evidence>
<comment type="similarity">
    <text evidence="7">Belongs to the Leviviricetes maturation protein family.</text>
</comment>
<evidence type="ECO:0000256" key="3">
    <source>
        <dbReference type="ARBA" id="ARBA00022804"/>
    </source>
</evidence>
<evidence type="ECO:0000256" key="1">
    <source>
        <dbReference type="ARBA" id="ARBA00004328"/>
    </source>
</evidence>
<accession>A0ABY3SUG7</accession>
<evidence type="ECO:0000313" key="9">
    <source>
        <dbReference type="Proteomes" id="UP001058531"/>
    </source>
</evidence>
<dbReference type="InterPro" id="IPR005563">
    <property type="entry name" value="A_protein"/>
</dbReference>
<reference evidence="8" key="1">
    <citation type="submission" date="2021-05" db="EMBL/GenBank/DDBJ databases">
        <authorList>
            <person name="Chen Y.-M."/>
            <person name="Zhang Y.-Z."/>
        </authorList>
    </citation>
    <scope>NUCLEOTIDE SEQUENCE</scope>
    <source>
        <strain evidence="8">222-k141_155401</strain>
    </source>
</reference>
<evidence type="ECO:0000313" key="8">
    <source>
        <dbReference type="EMBL" id="UJQ85086.1"/>
    </source>
</evidence>
<dbReference type="EMBL" id="MZ679545">
    <property type="protein sequence ID" value="UJQ85086.1"/>
    <property type="molecule type" value="Genomic_RNA"/>
</dbReference>
<keyword evidence="9" id="KW-1185">Reference proteome</keyword>
<keyword evidence="4" id="KW-0946">Virion</keyword>
<name>A0ABY3SUG7_9VIRU</name>
<keyword evidence="2" id="KW-0945">Host-virus interaction</keyword>
<evidence type="ECO:0000256" key="5">
    <source>
        <dbReference type="ARBA" id="ARBA00023104"/>
    </source>
</evidence>
<keyword evidence="6" id="KW-1160">Virus entry into host cell</keyword>
<dbReference type="Proteomes" id="UP001058531">
    <property type="component" value="Segment"/>
</dbReference>
<reference evidence="8" key="2">
    <citation type="journal article" date="2022" name="Nat. Microbiol.">
        <title>RNA viromes from terrestrial sites across China expand environmental viral diversity.</title>
        <authorList>
            <person name="Chiapello M."/>
            <person name="Rodriguez-Romero J."/>
            <person name="Ayllon M.A."/>
            <person name="Turina M."/>
        </authorList>
    </citation>
    <scope>NUCLEOTIDE SEQUENCE</scope>
    <source>
        <strain evidence="8">222-k141_155401</strain>
    </source>
</reference>
<protein>
    <submittedName>
        <fullName evidence="8">Maturation protein</fullName>
    </submittedName>
</protein>
<dbReference type="Pfam" id="PF03863">
    <property type="entry name" value="Phage_mat-A"/>
    <property type="match status" value="2"/>
</dbReference>
<evidence type="ECO:0000256" key="7">
    <source>
        <dbReference type="ARBA" id="ARBA00035110"/>
    </source>
</evidence>
<evidence type="ECO:0000256" key="6">
    <source>
        <dbReference type="ARBA" id="ARBA00023296"/>
    </source>
</evidence>
<organism evidence="8 9">
    <name type="scientific">Leviviridae sp</name>
    <dbReference type="NCBI Taxonomy" id="2027243"/>
    <lineage>
        <taxon>Viruses</taxon>
        <taxon>Riboviria</taxon>
        <taxon>Orthornavirae</taxon>
        <taxon>Lenarviricota</taxon>
        <taxon>Leviviricetes</taxon>
        <taxon>Norzivirales</taxon>
        <taxon>Fiersviridae</taxon>
    </lineage>
</organism>
<comment type="subcellular location">
    <subcellularLocation>
        <location evidence="1">Virion</location>
    </subcellularLocation>
</comment>